<reference evidence="2" key="1">
    <citation type="submission" date="2023-07" db="EMBL/GenBank/DDBJ databases">
        <title>Whole genome shotgun sequence of Streptomyces spororaveus NBRC 15456.</title>
        <authorList>
            <person name="Komaki H."/>
            <person name="Tamura T."/>
        </authorList>
    </citation>
    <scope>NUCLEOTIDE SEQUENCE [LARGE SCALE GENOMIC DNA]</scope>
    <source>
        <strain evidence="2">NBRC 15456</strain>
    </source>
</reference>
<keyword evidence="2" id="KW-1185">Reference proteome</keyword>
<protein>
    <submittedName>
        <fullName evidence="1">Uncharacterized protein</fullName>
    </submittedName>
</protein>
<organism evidence="1 2">
    <name type="scientific">Streptomyces spororaveus</name>
    <dbReference type="NCBI Taxonomy" id="284039"/>
    <lineage>
        <taxon>Bacteria</taxon>
        <taxon>Bacillati</taxon>
        <taxon>Actinomycetota</taxon>
        <taxon>Actinomycetes</taxon>
        <taxon>Kitasatosporales</taxon>
        <taxon>Streptomycetaceae</taxon>
        <taxon>Streptomyces</taxon>
    </lineage>
</organism>
<evidence type="ECO:0000313" key="1">
    <source>
        <dbReference type="EMBL" id="GHI74698.1"/>
    </source>
</evidence>
<sequence length="120" mass="12711">MIEGESGLARGRDGVMAISGLHPERTARLEVLVNECRPLLEGDGGMAAVQRLLSERRVEVLDAVVITRKLLGAGPTALGEAKTIVLTSPGRGPELRVHDQFVADLEQSGGLEGQWGSSAR</sequence>
<dbReference type="Proteomes" id="UP000608522">
    <property type="component" value="Unassembled WGS sequence"/>
</dbReference>
<proteinExistence type="predicted"/>
<gene>
    <name evidence="1" type="ORF">Sspor_02590</name>
</gene>
<name>A0ABQ3T2U2_9ACTN</name>
<dbReference type="EMBL" id="BNED01000003">
    <property type="protein sequence ID" value="GHI74698.1"/>
    <property type="molecule type" value="Genomic_DNA"/>
</dbReference>
<accession>A0ABQ3T2U2</accession>
<comment type="caution">
    <text evidence="1">The sequence shown here is derived from an EMBL/GenBank/DDBJ whole genome shotgun (WGS) entry which is preliminary data.</text>
</comment>
<evidence type="ECO:0000313" key="2">
    <source>
        <dbReference type="Proteomes" id="UP000608522"/>
    </source>
</evidence>